<dbReference type="PANTHER" id="PTHR35089:SF1">
    <property type="entry name" value="CHAPERONE PROTEIN SKP"/>
    <property type="match status" value="1"/>
</dbReference>
<accession>A0ABP9HCM4</accession>
<dbReference type="Proteomes" id="UP001501692">
    <property type="component" value="Unassembled WGS sequence"/>
</dbReference>
<comment type="similarity">
    <text evidence="1">Belongs to the Skp family.</text>
</comment>
<gene>
    <name evidence="3" type="ORF">GCM10023315_16450</name>
</gene>
<reference evidence="4" key="1">
    <citation type="journal article" date="2019" name="Int. J. Syst. Evol. Microbiol.">
        <title>The Global Catalogue of Microorganisms (GCM) 10K type strain sequencing project: providing services to taxonomists for standard genome sequencing and annotation.</title>
        <authorList>
            <consortium name="The Broad Institute Genomics Platform"/>
            <consortium name="The Broad Institute Genome Sequencing Center for Infectious Disease"/>
            <person name="Wu L."/>
            <person name="Ma J."/>
        </authorList>
    </citation>
    <scope>NUCLEOTIDE SEQUENCE [LARGE SCALE GENOMIC DNA]</scope>
    <source>
        <strain evidence="4">JCM 18287</strain>
    </source>
</reference>
<proteinExistence type="inferred from homology"/>
<dbReference type="InterPro" id="IPR005632">
    <property type="entry name" value="Chaperone_Skp"/>
</dbReference>
<dbReference type="SUPFAM" id="SSF111384">
    <property type="entry name" value="OmpH-like"/>
    <property type="match status" value="1"/>
</dbReference>
<evidence type="ECO:0000256" key="2">
    <source>
        <dbReference type="ARBA" id="ARBA00022729"/>
    </source>
</evidence>
<dbReference type="PANTHER" id="PTHR35089">
    <property type="entry name" value="CHAPERONE PROTEIN SKP"/>
    <property type="match status" value="1"/>
</dbReference>
<evidence type="ECO:0000313" key="4">
    <source>
        <dbReference type="Proteomes" id="UP001501692"/>
    </source>
</evidence>
<keyword evidence="2" id="KW-0732">Signal</keyword>
<evidence type="ECO:0008006" key="5">
    <source>
        <dbReference type="Google" id="ProtNLM"/>
    </source>
</evidence>
<organism evidence="3 4">
    <name type="scientific">Algibacter aquimarinus</name>
    <dbReference type="NCBI Taxonomy" id="1136748"/>
    <lineage>
        <taxon>Bacteria</taxon>
        <taxon>Pseudomonadati</taxon>
        <taxon>Bacteroidota</taxon>
        <taxon>Flavobacteriia</taxon>
        <taxon>Flavobacteriales</taxon>
        <taxon>Flavobacteriaceae</taxon>
        <taxon>Algibacter</taxon>
    </lineage>
</organism>
<protein>
    <recommendedName>
        <fullName evidence="5">Periplasmic chaperone for outer membrane proteins Skp</fullName>
    </recommendedName>
</protein>
<name>A0ABP9HCM4_9FLAO</name>
<dbReference type="PROSITE" id="PS51257">
    <property type="entry name" value="PROKAR_LIPOPROTEIN"/>
    <property type="match status" value="1"/>
</dbReference>
<dbReference type="Pfam" id="PF03938">
    <property type="entry name" value="OmpH"/>
    <property type="match status" value="1"/>
</dbReference>
<sequence>MKKIIYAVFAMLIFASCEKPNKIGFVDNGTIINDYQEKKDLEAKFQIKEEAYRNKFDSIDQAFQMEVQKFQSEAQRMSQNKAQQKYQELGQKKQIQDQQKQVEAQAFQQAFQSELDSIINKVKKFENEYGKTNGYTYILGTSDAQATVLFGAEENDLTQTILDALNAEYEKK</sequence>
<evidence type="ECO:0000313" key="3">
    <source>
        <dbReference type="EMBL" id="GAA4967708.1"/>
    </source>
</evidence>
<dbReference type="Gene3D" id="3.30.910.20">
    <property type="entry name" value="Skp domain"/>
    <property type="match status" value="1"/>
</dbReference>
<dbReference type="EMBL" id="BAABJK010000004">
    <property type="protein sequence ID" value="GAA4967708.1"/>
    <property type="molecule type" value="Genomic_DNA"/>
</dbReference>
<dbReference type="SMART" id="SM00935">
    <property type="entry name" value="OmpH"/>
    <property type="match status" value="1"/>
</dbReference>
<comment type="caution">
    <text evidence="3">The sequence shown here is derived from an EMBL/GenBank/DDBJ whole genome shotgun (WGS) entry which is preliminary data.</text>
</comment>
<evidence type="ECO:0000256" key="1">
    <source>
        <dbReference type="ARBA" id="ARBA00009091"/>
    </source>
</evidence>
<dbReference type="InterPro" id="IPR024930">
    <property type="entry name" value="Skp_dom_sf"/>
</dbReference>
<keyword evidence="4" id="KW-1185">Reference proteome</keyword>